<dbReference type="NCBIfam" id="TIGR00252">
    <property type="entry name" value="YraN family protein"/>
    <property type="match status" value="1"/>
</dbReference>
<keyword evidence="4" id="KW-1185">Reference proteome</keyword>
<dbReference type="SUPFAM" id="SSF52980">
    <property type="entry name" value="Restriction endonuclease-like"/>
    <property type="match status" value="1"/>
</dbReference>
<accession>A0ABP7NG77</accession>
<dbReference type="Pfam" id="PF02021">
    <property type="entry name" value="UPF0102"/>
    <property type="match status" value="1"/>
</dbReference>
<dbReference type="HAMAP" id="MF_00048">
    <property type="entry name" value="UPF0102"/>
    <property type="match status" value="1"/>
</dbReference>
<dbReference type="RefSeq" id="WP_344802069.1">
    <property type="nucleotide sequence ID" value="NZ_BAABBO010000001.1"/>
</dbReference>
<dbReference type="InterPro" id="IPR003509">
    <property type="entry name" value="UPF0102_YraN-like"/>
</dbReference>
<dbReference type="Gene3D" id="3.40.1350.10">
    <property type="match status" value="1"/>
</dbReference>
<evidence type="ECO:0000256" key="1">
    <source>
        <dbReference type="ARBA" id="ARBA00006738"/>
    </source>
</evidence>
<name>A0ABP7NG77_9GAMM</name>
<evidence type="ECO:0000313" key="3">
    <source>
        <dbReference type="EMBL" id="GAA3945072.1"/>
    </source>
</evidence>
<dbReference type="PANTHER" id="PTHR34039:SF1">
    <property type="entry name" value="UPF0102 PROTEIN YRAN"/>
    <property type="match status" value="1"/>
</dbReference>
<sequence>MVHNAEIGTNYERMAADHLRRSGLQIIEHNFRSRSGEIDLICIDQTTIVFVEVKMRSSDSFGGPAAAVTGSKQAKIKRCASFYLTMKNLHSCNCRFDVVAILDTGDNPRIDWIQNAF</sequence>
<dbReference type="CDD" id="cd20736">
    <property type="entry name" value="PoNe_Nuclease"/>
    <property type="match status" value="1"/>
</dbReference>
<dbReference type="Proteomes" id="UP001501337">
    <property type="component" value="Unassembled WGS sequence"/>
</dbReference>
<dbReference type="NCBIfam" id="NF009150">
    <property type="entry name" value="PRK12497.1-3"/>
    <property type="match status" value="1"/>
</dbReference>
<protein>
    <recommendedName>
        <fullName evidence="2">UPF0102 protein GCM10022278_00340</fullName>
    </recommendedName>
</protein>
<dbReference type="InterPro" id="IPR011856">
    <property type="entry name" value="tRNA_endonuc-like_dom_sf"/>
</dbReference>
<dbReference type="InterPro" id="IPR011335">
    <property type="entry name" value="Restrct_endonuc-II-like"/>
</dbReference>
<organism evidence="3 4">
    <name type="scientific">Allohahella marinimesophila</name>
    <dbReference type="NCBI Taxonomy" id="1054972"/>
    <lineage>
        <taxon>Bacteria</taxon>
        <taxon>Pseudomonadati</taxon>
        <taxon>Pseudomonadota</taxon>
        <taxon>Gammaproteobacteria</taxon>
        <taxon>Oceanospirillales</taxon>
        <taxon>Hahellaceae</taxon>
        <taxon>Allohahella</taxon>
    </lineage>
</organism>
<dbReference type="NCBIfam" id="NF009154">
    <property type="entry name" value="PRK12497.3-3"/>
    <property type="match status" value="1"/>
</dbReference>
<comment type="similarity">
    <text evidence="1 2">Belongs to the UPF0102 family.</text>
</comment>
<dbReference type="EMBL" id="BAABBO010000001">
    <property type="protein sequence ID" value="GAA3945072.1"/>
    <property type="molecule type" value="Genomic_DNA"/>
</dbReference>
<proteinExistence type="inferred from homology"/>
<evidence type="ECO:0000313" key="4">
    <source>
        <dbReference type="Proteomes" id="UP001501337"/>
    </source>
</evidence>
<comment type="caution">
    <text evidence="3">The sequence shown here is derived from an EMBL/GenBank/DDBJ whole genome shotgun (WGS) entry which is preliminary data.</text>
</comment>
<gene>
    <name evidence="3" type="ORF">GCM10022278_00340</name>
</gene>
<reference evidence="4" key="1">
    <citation type="journal article" date="2019" name="Int. J. Syst. Evol. Microbiol.">
        <title>The Global Catalogue of Microorganisms (GCM) 10K type strain sequencing project: providing services to taxonomists for standard genome sequencing and annotation.</title>
        <authorList>
            <consortium name="The Broad Institute Genomics Platform"/>
            <consortium name="The Broad Institute Genome Sequencing Center for Infectious Disease"/>
            <person name="Wu L."/>
            <person name="Ma J."/>
        </authorList>
    </citation>
    <scope>NUCLEOTIDE SEQUENCE [LARGE SCALE GENOMIC DNA]</scope>
    <source>
        <strain evidence="4">JCM 17555</strain>
    </source>
</reference>
<evidence type="ECO:0000256" key="2">
    <source>
        <dbReference type="HAMAP-Rule" id="MF_00048"/>
    </source>
</evidence>
<dbReference type="PANTHER" id="PTHR34039">
    <property type="entry name" value="UPF0102 PROTEIN YRAN"/>
    <property type="match status" value="1"/>
</dbReference>